<dbReference type="Proteomes" id="UP000249082">
    <property type="component" value="Unassembled WGS sequence"/>
</dbReference>
<keyword evidence="2" id="KW-1133">Transmembrane helix</keyword>
<keyword evidence="2" id="KW-0472">Membrane</keyword>
<name>A0A2W5NN13_9SPHN</name>
<feature type="transmembrane region" description="Helical" evidence="2">
    <location>
        <begin position="149"/>
        <end position="169"/>
    </location>
</feature>
<dbReference type="EMBL" id="QFPX01000009">
    <property type="protein sequence ID" value="PZQ54334.1"/>
    <property type="molecule type" value="Genomic_DNA"/>
</dbReference>
<evidence type="ECO:0000256" key="1">
    <source>
        <dbReference type="SAM" id="MobiDB-lite"/>
    </source>
</evidence>
<organism evidence="3 4">
    <name type="scientific">Novosphingobium pentaromativorans</name>
    <dbReference type="NCBI Taxonomy" id="205844"/>
    <lineage>
        <taxon>Bacteria</taxon>
        <taxon>Pseudomonadati</taxon>
        <taxon>Pseudomonadota</taxon>
        <taxon>Alphaproteobacteria</taxon>
        <taxon>Sphingomonadales</taxon>
        <taxon>Sphingomonadaceae</taxon>
        <taxon>Novosphingobium</taxon>
    </lineage>
</organism>
<feature type="transmembrane region" description="Helical" evidence="2">
    <location>
        <begin position="111"/>
        <end position="129"/>
    </location>
</feature>
<proteinExistence type="predicted"/>
<sequence>MTRDLLWRGMLAGILGALLATLFARGFAEPQIDLAIGYEESHSAPAPQAAPEHAGMAHGEPKEEELVSRDTQKGAGLVTALALYGAAVGGIFSLVFAYGYGRMGHLGPRSFALLLAALTFVLVVVVPAIKYPQTPPAVGKHETVALRTAAYFGMIALSLSAAVVAARIRGVMARPGRGFDATLLGVVIYLGLVGLGQFLLPTINEVPADFPAVLLWKFRVASIGTQLVLWTTIGLAFGLWAERVLRRSKSR</sequence>
<protein>
    <recommendedName>
        <fullName evidence="5">Cobalt transporter</fullName>
    </recommendedName>
</protein>
<feature type="region of interest" description="Disordered" evidence="1">
    <location>
        <begin position="44"/>
        <end position="64"/>
    </location>
</feature>
<feature type="transmembrane region" description="Helical" evidence="2">
    <location>
        <begin position="181"/>
        <end position="200"/>
    </location>
</feature>
<feature type="transmembrane region" description="Helical" evidence="2">
    <location>
        <begin position="75"/>
        <end position="99"/>
    </location>
</feature>
<gene>
    <name evidence="3" type="ORF">DI555_12980</name>
</gene>
<evidence type="ECO:0000256" key="2">
    <source>
        <dbReference type="SAM" id="Phobius"/>
    </source>
</evidence>
<evidence type="ECO:0000313" key="4">
    <source>
        <dbReference type="Proteomes" id="UP000249082"/>
    </source>
</evidence>
<reference evidence="3 4" key="1">
    <citation type="submission" date="2017-08" db="EMBL/GenBank/DDBJ databases">
        <title>Infants hospitalized years apart are colonized by the same room-sourced microbial strains.</title>
        <authorList>
            <person name="Brooks B."/>
            <person name="Olm M.R."/>
            <person name="Firek B.A."/>
            <person name="Baker R."/>
            <person name="Thomas B.C."/>
            <person name="Morowitz M.J."/>
            <person name="Banfield J.F."/>
        </authorList>
    </citation>
    <scope>NUCLEOTIDE SEQUENCE [LARGE SCALE GENOMIC DNA]</scope>
    <source>
        <strain evidence="3">S2_005_002_R2_33</strain>
    </source>
</reference>
<keyword evidence="2" id="KW-0812">Transmembrane</keyword>
<dbReference type="Pfam" id="PF09490">
    <property type="entry name" value="CbtA"/>
    <property type="match status" value="1"/>
</dbReference>
<dbReference type="InterPro" id="IPR012666">
    <property type="entry name" value="CbtA_put"/>
</dbReference>
<accession>A0A2W5NN13</accession>
<comment type="caution">
    <text evidence="3">The sequence shown here is derived from an EMBL/GenBank/DDBJ whole genome shotgun (WGS) entry which is preliminary data.</text>
</comment>
<evidence type="ECO:0000313" key="3">
    <source>
        <dbReference type="EMBL" id="PZQ54334.1"/>
    </source>
</evidence>
<feature type="transmembrane region" description="Helical" evidence="2">
    <location>
        <begin position="220"/>
        <end position="241"/>
    </location>
</feature>
<dbReference type="AlphaFoldDB" id="A0A2W5NN13"/>
<evidence type="ECO:0008006" key="5">
    <source>
        <dbReference type="Google" id="ProtNLM"/>
    </source>
</evidence>